<organism evidence="1 2">
    <name type="scientific">Jejuia spongiicola</name>
    <dbReference type="NCBI Taxonomy" id="2942207"/>
    <lineage>
        <taxon>Bacteria</taxon>
        <taxon>Pseudomonadati</taxon>
        <taxon>Bacteroidota</taxon>
        <taxon>Flavobacteriia</taxon>
        <taxon>Flavobacteriales</taxon>
        <taxon>Flavobacteriaceae</taxon>
        <taxon>Jejuia</taxon>
    </lineage>
</organism>
<keyword evidence="2" id="KW-1185">Reference proteome</keyword>
<reference evidence="1" key="1">
    <citation type="submission" date="2022-05" db="EMBL/GenBank/DDBJ databases">
        <authorList>
            <person name="Park J.-S."/>
        </authorList>
    </citation>
    <scope>NUCLEOTIDE SEQUENCE</scope>
    <source>
        <strain evidence="1">2012CJ34-3</strain>
    </source>
</reference>
<evidence type="ECO:0000313" key="1">
    <source>
        <dbReference type="EMBL" id="MCL6293893.1"/>
    </source>
</evidence>
<accession>A0ABT0QAE0</accession>
<protein>
    <submittedName>
        <fullName evidence="1">Uncharacterized protein</fullName>
    </submittedName>
</protein>
<dbReference type="EMBL" id="JAMFLZ010000001">
    <property type="protein sequence ID" value="MCL6293893.1"/>
    <property type="molecule type" value="Genomic_DNA"/>
</dbReference>
<name>A0ABT0QAE0_9FLAO</name>
<dbReference type="RefSeq" id="WP_249971925.1">
    <property type="nucleotide sequence ID" value="NZ_JAMFLZ010000001.1"/>
</dbReference>
<sequence>MWETTYQNYVKTFDLKLPKIAMAQVTEDEFQGGEIKIIVFAFNAISVLLKTTTDNYDYLDRTKEFINNYQEYFSWLKEIKQKKQDL</sequence>
<evidence type="ECO:0000313" key="2">
    <source>
        <dbReference type="Proteomes" id="UP001165381"/>
    </source>
</evidence>
<gene>
    <name evidence="1" type="ORF">M3P09_02740</name>
</gene>
<comment type="caution">
    <text evidence="1">The sequence shown here is derived from an EMBL/GenBank/DDBJ whole genome shotgun (WGS) entry which is preliminary data.</text>
</comment>
<proteinExistence type="predicted"/>
<dbReference type="Proteomes" id="UP001165381">
    <property type="component" value="Unassembled WGS sequence"/>
</dbReference>